<dbReference type="Proteomes" id="UP000644507">
    <property type="component" value="Unassembled WGS sequence"/>
</dbReference>
<evidence type="ECO:0000256" key="1">
    <source>
        <dbReference type="SAM" id="MobiDB-lite"/>
    </source>
</evidence>
<evidence type="ECO:0000256" key="2">
    <source>
        <dbReference type="SAM" id="Phobius"/>
    </source>
</evidence>
<evidence type="ECO:0000313" key="4">
    <source>
        <dbReference type="Proteomes" id="UP000644507"/>
    </source>
</evidence>
<keyword evidence="4" id="KW-1185">Reference proteome</keyword>
<feature type="region of interest" description="Disordered" evidence="1">
    <location>
        <begin position="178"/>
        <end position="210"/>
    </location>
</feature>
<feature type="compositionally biased region" description="Basic and acidic residues" evidence="1">
    <location>
        <begin position="178"/>
        <end position="196"/>
    </location>
</feature>
<proteinExistence type="predicted"/>
<keyword evidence="2" id="KW-0812">Transmembrane</keyword>
<organism evidence="3 4">
    <name type="scientific">Roseibacillus persicicus</name>
    <dbReference type="NCBI Taxonomy" id="454148"/>
    <lineage>
        <taxon>Bacteria</taxon>
        <taxon>Pseudomonadati</taxon>
        <taxon>Verrucomicrobiota</taxon>
        <taxon>Verrucomicrobiia</taxon>
        <taxon>Verrucomicrobiales</taxon>
        <taxon>Verrucomicrobiaceae</taxon>
        <taxon>Roseibacillus</taxon>
    </lineage>
</organism>
<sequence>MYSHGSHTHANGEEHSYDREILIKGIGEDLEKVKEIIFSEKNDFPVSRLLSFFANPDIDEAKRNEIQRFVLAEKKATEFSSTFRDILSDPNNLSNQEVVEMLSMDGKSFSDLGRKEWSFCHLISSVSQFLIENDLKGETGSELKLFLDEIDQEGLSSDVLNIVSNANNRASILVERKAIHKSSQENPRKERAEDLSSKPTESRAFPNSDNRLENKPHSLTWLYWISGALILGGVGVLVWNSRKNSSVR</sequence>
<feature type="transmembrane region" description="Helical" evidence="2">
    <location>
        <begin position="221"/>
        <end position="239"/>
    </location>
</feature>
<accession>A0A918WJ52</accession>
<protein>
    <submittedName>
        <fullName evidence="3">Uncharacterized protein</fullName>
    </submittedName>
</protein>
<evidence type="ECO:0000313" key="3">
    <source>
        <dbReference type="EMBL" id="GHC50628.1"/>
    </source>
</evidence>
<reference evidence="3" key="1">
    <citation type="journal article" date="2014" name="Int. J. Syst. Evol. Microbiol.">
        <title>Complete genome sequence of Corynebacterium casei LMG S-19264T (=DSM 44701T), isolated from a smear-ripened cheese.</title>
        <authorList>
            <consortium name="US DOE Joint Genome Institute (JGI-PGF)"/>
            <person name="Walter F."/>
            <person name="Albersmeier A."/>
            <person name="Kalinowski J."/>
            <person name="Ruckert C."/>
        </authorList>
    </citation>
    <scope>NUCLEOTIDE SEQUENCE</scope>
    <source>
        <strain evidence="3">KCTC 12988</strain>
    </source>
</reference>
<comment type="caution">
    <text evidence="3">The sequence shown here is derived from an EMBL/GenBank/DDBJ whole genome shotgun (WGS) entry which is preliminary data.</text>
</comment>
<dbReference type="AlphaFoldDB" id="A0A918WJ52"/>
<name>A0A918WJ52_9BACT</name>
<gene>
    <name evidence="3" type="ORF">GCM10007100_15890</name>
</gene>
<keyword evidence="2" id="KW-1133">Transmembrane helix</keyword>
<keyword evidence="2" id="KW-0472">Membrane</keyword>
<reference evidence="3" key="2">
    <citation type="submission" date="2020-09" db="EMBL/GenBank/DDBJ databases">
        <authorList>
            <person name="Sun Q."/>
            <person name="Kim S."/>
        </authorList>
    </citation>
    <scope>NUCLEOTIDE SEQUENCE</scope>
    <source>
        <strain evidence="3">KCTC 12988</strain>
    </source>
</reference>
<dbReference type="EMBL" id="BMXI01000006">
    <property type="protein sequence ID" value="GHC50628.1"/>
    <property type="molecule type" value="Genomic_DNA"/>
</dbReference>